<evidence type="ECO:0000313" key="3">
    <source>
        <dbReference type="Proteomes" id="UP000784435"/>
    </source>
</evidence>
<dbReference type="PROSITE" id="PS51482">
    <property type="entry name" value="DEGV"/>
    <property type="match status" value="1"/>
</dbReference>
<dbReference type="Gene3D" id="3.30.1180.10">
    <property type="match status" value="1"/>
</dbReference>
<dbReference type="AlphaFoldDB" id="A0A921SPF4"/>
<proteinExistence type="predicted"/>
<reference evidence="2" key="2">
    <citation type="submission" date="2021-09" db="EMBL/GenBank/DDBJ databases">
        <authorList>
            <person name="Gilroy R."/>
        </authorList>
    </citation>
    <scope>NUCLEOTIDE SEQUENCE</scope>
    <source>
        <strain evidence="2">ChiGjej5B5-7349</strain>
    </source>
</reference>
<sequence>MTGERGHRPGEDSGAGRMGLIVDSTVLLRADEVARVSHDLDSRFAVVPLTVLVDDEPHVDGDLPPLELCRAMEEGARASTSMPAPDDFAGAIADLAAAGADHILILTMSRALSGTHDSAVRAGSSAEVPVTVLDSATTSAAAGGAALLIADGAARGRGAATLRAAAEDYLREETQTLFCPSTLEHLERGGRIGRAASLVGRALSIVPVLGLTEGIVDTRARVRTLRKAHARMIAESLAAARALGDCEIVVLVSEGSLEAAGEDARAVRDALAEAAAEEGWALTEGVLSPVIVAHVGPGAVGVVVRGRS</sequence>
<protein>
    <submittedName>
        <fullName evidence="2">DegV family protein</fullName>
    </submittedName>
</protein>
<dbReference type="EMBL" id="DYUK01000225">
    <property type="protein sequence ID" value="HJG80788.1"/>
    <property type="molecule type" value="Genomic_DNA"/>
</dbReference>
<reference evidence="2" key="1">
    <citation type="journal article" date="2021" name="PeerJ">
        <title>Extensive microbial diversity within the chicken gut microbiome revealed by metagenomics and culture.</title>
        <authorList>
            <person name="Gilroy R."/>
            <person name="Ravi A."/>
            <person name="Getino M."/>
            <person name="Pursley I."/>
            <person name="Horton D.L."/>
            <person name="Alikhan N.F."/>
            <person name="Baker D."/>
            <person name="Gharbi K."/>
            <person name="Hall N."/>
            <person name="Watson M."/>
            <person name="Adriaenssens E.M."/>
            <person name="Foster-Nyarko E."/>
            <person name="Jarju S."/>
            <person name="Secka A."/>
            <person name="Antonio M."/>
            <person name="Oren A."/>
            <person name="Chaudhuri R.R."/>
            <person name="La Ragione R."/>
            <person name="Hildebrand F."/>
            <person name="Pallen M.J."/>
        </authorList>
    </citation>
    <scope>NUCLEOTIDE SEQUENCE</scope>
    <source>
        <strain evidence="2">ChiGjej5B5-7349</strain>
    </source>
</reference>
<dbReference type="InterPro" id="IPR003797">
    <property type="entry name" value="DegV"/>
</dbReference>
<name>A0A921SPF4_9MICO</name>
<dbReference type="Gene3D" id="3.40.50.10170">
    <property type="match status" value="1"/>
</dbReference>
<dbReference type="GO" id="GO:0008289">
    <property type="term" value="F:lipid binding"/>
    <property type="evidence" value="ECO:0007669"/>
    <property type="project" value="UniProtKB-KW"/>
</dbReference>
<gene>
    <name evidence="2" type="ORF">K8V08_10300</name>
</gene>
<dbReference type="Proteomes" id="UP000784435">
    <property type="component" value="Unassembled WGS sequence"/>
</dbReference>
<accession>A0A921SPF4</accession>
<dbReference type="InterPro" id="IPR043168">
    <property type="entry name" value="DegV_C"/>
</dbReference>
<comment type="caution">
    <text evidence="2">The sequence shown here is derived from an EMBL/GenBank/DDBJ whole genome shotgun (WGS) entry which is preliminary data.</text>
</comment>
<dbReference type="SUPFAM" id="SSF82549">
    <property type="entry name" value="DAK1/DegV-like"/>
    <property type="match status" value="1"/>
</dbReference>
<organism evidence="2 3">
    <name type="scientific">Brevibacterium senegalense</name>
    <dbReference type="NCBI Taxonomy" id="1033736"/>
    <lineage>
        <taxon>Bacteria</taxon>
        <taxon>Bacillati</taxon>
        <taxon>Actinomycetota</taxon>
        <taxon>Actinomycetes</taxon>
        <taxon>Micrococcales</taxon>
        <taxon>Brevibacteriaceae</taxon>
        <taxon>Brevibacterium</taxon>
    </lineage>
</organism>
<dbReference type="PANTHER" id="PTHR33434">
    <property type="entry name" value="DEGV DOMAIN-CONTAINING PROTEIN DR_1986-RELATED"/>
    <property type="match status" value="1"/>
</dbReference>
<dbReference type="NCBIfam" id="TIGR00762">
    <property type="entry name" value="DegV"/>
    <property type="match status" value="1"/>
</dbReference>
<dbReference type="Pfam" id="PF02645">
    <property type="entry name" value="DegV"/>
    <property type="match status" value="1"/>
</dbReference>
<keyword evidence="1" id="KW-0446">Lipid-binding</keyword>
<evidence type="ECO:0000313" key="2">
    <source>
        <dbReference type="EMBL" id="HJG80788.1"/>
    </source>
</evidence>
<evidence type="ECO:0000256" key="1">
    <source>
        <dbReference type="ARBA" id="ARBA00023121"/>
    </source>
</evidence>
<dbReference type="InterPro" id="IPR050270">
    <property type="entry name" value="DegV_domain_contain"/>
</dbReference>
<dbReference type="PANTHER" id="PTHR33434:SF2">
    <property type="entry name" value="FATTY ACID-BINDING PROTEIN TM_1468"/>
    <property type="match status" value="1"/>
</dbReference>